<dbReference type="Gene3D" id="3.10.50.40">
    <property type="match status" value="2"/>
</dbReference>
<dbReference type="GO" id="GO:0003755">
    <property type="term" value="F:peptidyl-prolyl cis-trans isomerase activity"/>
    <property type="evidence" value="ECO:0007669"/>
    <property type="project" value="UniProtKB-KW"/>
</dbReference>
<evidence type="ECO:0000256" key="11">
    <source>
        <dbReference type="SAM" id="MobiDB-lite"/>
    </source>
</evidence>
<evidence type="ECO:0000256" key="4">
    <source>
        <dbReference type="ARBA" id="ARBA00022737"/>
    </source>
</evidence>
<feature type="coiled-coil region" evidence="10">
    <location>
        <begin position="515"/>
        <end position="542"/>
    </location>
</feature>
<dbReference type="Proteomes" id="UP001153076">
    <property type="component" value="Unassembled WGS sequence"/>
</dbReference>
<dbReference type="AlphaFoldDB" id="A0A9Q1QSW5"/>
<dbReference type="FunFam" id="1.25.40.10:FF:000008">
    <property type="entry name" value="Peptidylprolyl isomerase"/>
    <property type="match status" value="1"/>
</dbReference>
<organism evidence="13 14">
    <name type="scientific">Carnegiea gigantea</name>
    <dbReference type="NCBI Taxonomy" id="171969"/>
    <lineage>
        <taxon>Eukaryota</taxon>
        <taxon>Viridiplantae</taxon>
        <taxon>Streptophyta</taxon>
        <taxon>Embryophyta</taxon>
        <taxon>Tracheophyta</taxon>
        <taxon>Spermatophyta</taxon>
        <taxon>Magnoliopsida</taxon>
        <taxon>eudicotyledons</taxon>
        <taxon>Gunneridae</taxon>
        <taxon>Pentapetalae</taxon>
        <taxon>Caryophyllales</taxon>
        <taxon>Cactineae</taxon>
        <taxon>Cactaceae</taxon>
        <taxon>Cactoideae</taxon>
        <taxon>Echinocereeae</taxon>
        <taxon>Carnegiea</taxon>
    </lineage>
</organism>
<evidence type="ECO:0000256" key="9">
    <source>
        <dbReference type="PROSITE-ProRule" id="PRU00339"/>
    </source>
</evidence>
<evidence type="ECO:0000256" key="1">
    <source>
        <dbReference type="ARBA" id="ARBA00000971"/>
    </source>
</evidence>
<keyword evidence="7 8" id="KW-0413">Isomerase</keyword>
<dbReference type="SUPFAM" id="SSF48452">
    <property type="entry name" value="TPR-like"/>
    <property type="match status" value="1"/>
</dbReference>
<dbReference type="SMART" id="SM00028">
    <property type="entry name" value="TPR"/>
    <property type="match status" value="2"/>
</dbReference>
<comment type="caution">
    <text evidence="13">The sequence shown here is derived from an EMBL/GenBank/DDBJ whole genome shotgun (WGS) entry which is preliminary data.</text>
</comment>
<dbReference type="InterPro" id="IPR019734">
    <property type="entry name" value="TPR_rpt"/>
</dbReference>
<keyword evidence="4" id="KW-0677">Repeat</keyword>
<gene>
    <name evidence="13" type="ORF">Cgig2_008211</name>
</gene>
<dbReference type="InterPro" id="IPR050754">
    <property type="entry name" value="FKBP4/5/8-like"/>
</dbReference>
<dbReference type="PANTHER" id="PTHR46512">
    <property type="entry name" value="PEPTIDYLPROLYL ISOMERASE"/>
    <property type="match status" value="1"/>
</dbReference>
<evidence type="ECO:0000313" key="13">
    <source>
        <dbReference type="EMBL" id="KAJ8453327.1"/>
    </source>
</evidence>
<feature type="repeat" description="TPR" evidence="9">
    <location>
        <begin position="795"/>
        <end position="828"/>
    </location>
</feature>
<evidence type="ECO:0000256" key="2">
    <source>
        <dbReference type="ARBA" id="ARBA00006577"/>
    </source>
</evidence>
<dbReference type="Pfam" id="PF00254">
    <property type="entry name" value="FKBP_C"/>
    <property type="match status" value="2"/>
</dbReference>
<dbReference type="InterPro" id="IPR046357">
    <property type="entry name" value="PPIase_dom_sf"/>
</dbReference>
<dbReference type="PANTHER" id="PTHR46512:SF9">
    <property type="entry name" value="PEPTIDYLPROLYL ISOMERASE"/>
    <property type="match status" value="1"/>
</dbReference>
<evidence type="ECO:0000313" key="14">
    <source>
        <dbReference type="Proteomes" id="UP001153076"/>
    </source>
</evidence>
<dbReference type="Gene3D" id="1.25.40.10">
    <property type="entry name" value="Tetratricopeptide repeat domain"/>
    <property type="match status" value="1"/>
</dbReference>
<evidence type="ECO:0000256" key="8">
    <source>
        <dbReference type="PROSITE-ProRule" id="PRU00277"/>
    </source>
</evidence>
<keyword evidence="14" id="KW-1185">Reference proteome</keyword>
<comment type="similarity">
    <text evidence="2">Belongs to the FKBP-type PPIase family.</text>
</comment>
<sequence length="983" mass="109467">MAMAIESKAKVLSEDDEELDEEPGEVIESAPPMKVGEEREINNSGLKKKLIKRGVGWETPEFGYEVTVQYVATLLDGTKFESTREGDQPLTFKLGHGQVVKGLDMGIVTMKKGETALFTVPSDMGYGNAGRDGVPANSIVQFEVELISWITVVDVTKDGGIIKRILEQGKSDRQPSELDEVLDWCNGPERKANDMFSSIPGSSSLSINLELISFKPVIDVCGDSKVIKKILEEGESLVAADEGAAVTGAPGLKPKLMIVHSQKPLRPHVLATKDNALQTKTPRVDAGISVTLISAIHIQSVAMPPKTSDEVRLTLKPSPTTACRRKLKSIVVCTPDEQGMSLNSGKPIFPPPDAVENIMDILDCDLGRTKCMADALRVPPPLRPSRGASQDVSVFNIDFIRREVNKSGARMTGQVILDKVFHTPFERLHCLKGEFDSLYDLMNERGGGDAIPLRNMFERLIHQARDLNDLQESYSNRMTTEVRESCRVEVDSKLNEASHRLDVESTRYNAHKAKLWQVELRCEELLKELQSLDDQKKGFSCQVVASEDLFQEIEREVIDLQVHIVNAIEVIDPATKASPEKTEAYVKESFEDLETFQWTPYIAKLENGTIFEKRGFDGEASLEFVTDEGGFLSLLSVEQVILGLDRAAMTMKKGEQALLTIRPNYGFGELEVKRDFATVPPSSTLVYEVEMVDFVKEKAPWELSSMERIEAAGKKKEEGNNLFKSGKYLRAGKKYDKAADYVSEEGPFGDEEMKLAKALRVQCWLNGAACNLKLNNFKEAINLCSKVLDVEFNNVKALFRRAQAFIENADLDLAELDIKKALELDPENTEVKMIQKRLKQLQAENNRRDAKMYANMFSRLTKDMDVPTKYLWAPFIFCDCPTISLKLSTVKKLGVAGVEAEEEDEDEDECGDLSWKSQSSLSYFVKGGEQWKLVTYYVMVVTSSLSSRAIYSTVVLNQTSAAASSHLFHASLGEKLPNSLPLK</sequence>
<dbReference type="EMBL" id="JAKOGI010000001">
    <property type="protein sequence ID" value="KAJ8453327.1"/>
    <property type="molecule type" value="Genomic_DNA"/>
</dbReference>
<dbReference type="OrthoDB" id="1750307at2759"/>
<proteinExistence type="inferred from homology"/>
<evidence type="ECO:0000259" key="12">
    <source>
        <dbReference type="PROSITE" id="PS50059"/>
    </source>
</evidence>
<protein>
    <recommendedName>
        <fullName evidence="3 8">peptidylprolyl isomerase</fullName>
        <ecNumber evidence="3 8">5.2.1.8</ecNumber>
    </recommendedName>
</protein>
<evidence type="ECO:0000256" key="6">
    <source>
        <dbReference type="ARBA" id="ARBA00023110"/>
    </source>
</evidence>
<accession>A0A9Q1QSW5</accession>
<feature type="domain" description="PPIase FKBP-type" evidence="12">
    <location>
        <begin position="63"/>
        <end position="150"/>
    </location>
</feature>
<dbReference type="SUPFAM" id="SSF54534">
    <property type="entry name" value="FKBP-like"/>
    <property type="match status" value="2"/>
</dbReference>
<evidence type="ECO:0000256" key="7">
    <source>
        <dbReference type="ARBA" id="ARBA00023235"/>
    </source>
</evidence>
<dbReference type="EC" id="5.2.1.8" evidence="3 8"/>
<keyword evidence="6 8" id="KW-0697">Rotamase</keyword>
<dbReference type="InterPro" id="IPR001179">
    <property type="entry name" value="PPIase_FKBP_dom"/>
</dbReference>
<name>A0A9Q1QSW5_9CARY</name>
<evidence type="ECO:0000256" key="3">
    <source>
        <dbReference type="ARBA" id="ARBA00013194"/>
    </source>
</evidence>
<dbReference type="InterPro" id="IPR011990">
    <property type="entry name" value="TPR-like_helical_dom_sf"/>
</dbReference>
<evidence type="ECO:0000256" key="10">
    <source>
        <dbReference type="SAM" id="Coils"/>
    </source>
</evidence>
<feature type="coiled-coil region" evidence="10">
    <location>
        <begin position="824"/>
        <end position="851"/>
    </location>
</feature>
<dbReference type="PROSITE" id="PS50059">
    <property type="entry name" value="FKBP_PPIASE"/>
    <property type="match status" value="2"/>
</dbReference>
<reference evidence="13" key="1">
    <citation type="submission" date="2022-04" db="EMBL/GenBank/DDBJ databases">
        <title>Carnegiea gigantea Genome sequencing and assembly v2.</title>
        <authorList>
            <person name="Copetti D."/>
            <person name="Sanderson M.J."/>
            <person name="Burquez A."/>
            <person name="Wojciechowski M.F."/>
        </authorList>
    </citation>
    <scope>NUCLEOTIDE SEQUENCE</scope>
    <source>
        <strain evidence="13">SGP5-SGP5p</strain>
        <tissue evidence="13">Aerial part</tissue>
    </source>
</reference>
<evidence type="ECO:0000256" key="5">
    <source>
        <dbReference type="ARBA" id="ARBA00022803"/>
    </source>
</evidence>
<keyword evidence="10" id="KW-0175">Coiled coil</keyword>
<feature type="compositionally biased region" description="Acidic residues" evidence="11">
    <location>
        <begin position="14"/>
        <end position="25"/>
    </location>
</feature>
<feature type="region of interest" description="Disordered" evidence="11">
    <location>
        <begin position="1"/>
        <end position="32"/>
    </location>
</feature>
<comment type="catalytic activity">
    <reaction evidence="1 8">
        <text>[protein]-peptidylproline (omega=180) = [protein]-peptidylproline (omega=0)</text>
        <dbReference type="Rhea" id="RHEA:16237"/>
        <dbReference type="Rhea" id="RHEA-COMP:10747"/>
        <dbReference type="Rhea" id="RHEA-COMP:10748"/>
        <dbReference type="ChEBI" id="CHEBI:83833"/>
        <dbReference type="ChEBI" id="CHEBI:83834"/>
        <dbReference type="EC" id="5.2.1.8"/>
    </reaction>
</comment>
<feature type="domain" description="PPIase FKBP-type" evidence="12">
    <location>
        <begin position="601"/>
        <end position="695"/>
    </location>
</feature>
<dbReference type="PROSITE" id="PS50005">
    <property type="entry name" value="TPR"/>
    <property type="match status" value="1"/>
</dbReference>
<keyword evidence="5 9" id="KW-0802">TPR repeat</keyword>